<keyword evidence="2" id="KW-1133">Transmembrane helix</keyword>
<reference evidence="3" key="3">
    <citation type="submission" date="2023-03" db="UniProtKB">
        <authorList>
            <consortium name="EnsemblPlants"/>
        </authorList>
    </citation>
    <scope>IDENTIFICATION</scope>
    <source>
        <strain evidence="3">cv. Chiifu-401-42</strain>
    </source>
</reference>
<accession>M4EY81</accession>
<proteinExistence type="predicted"/>
<evidence type="ECO:0000313" key="4">
    <source>
        <dbReference type="Proteomes" id="UP000011750"/>
    </source>
</evidence>
<evidence type="ECO:0000256" key="1">
    <source>
        <dbReference type="SAM" id="MobiDB-lite"/>
    </source>
</evidence>
<feature type="region of interest" description="Disordered" evidence="1">
    <location>
        <begin position="52"/>
        <end position="78"/>
    </location>
</feature>
<sequence length="395" mass="45012">MDSQGWDPGDLRLQRGNRKVVSGSRRVNLHLHDGFSGGWKRKELMDSRRILRRSGKSGKERQGKSNLKVSLGPENDLELGNDMVGNGNHSVEEDVMEFDETRIDVEGNEKVISGDDEFQNLTDGEVEEPDNLQEVLDETKEVINYLGDAGDMGIAIGNEEKKNGSRKVLFKNTTLAEGTSKNRFIQAVLSPRKCVQATAGNRHGEGVKQTKEKGPSNHKPSSLKPYILFMDIIGFEELWWECLVNFGFLIFGFSISSVSISFCRTVEASWLHFGLLFLAYLHVSNHDMVMYWNIYGVLDSWHWNWYETLHLFVLKCSSDVLSWIRGDYYGWLGIEWYTSWLAVMVLVSNGMPRKSTLFIYMHMDRDGWPEGLGVWSRTIKLWTIGYSLSDGVFGI</sequence>
<organism evidence="3 4">
    <name type="scientific">Brassica campestris</name>
    <name type="common">Field mustard</name>
    <dbReference type="NCBI Taxonomy" id="3711"/>
    <lineage>
        <taxon>Eukaryota</taxon>
        <taxon>Viridiplantae</taxon>
        <taxon>Streptophyta</taxon>
        <taxon>Embryophyta</taxon>
        <taxon>Tracheophyta</taxon>
        <taxon>Spermatophyta</taxon>
        <taxon>Magnoliopsida</taxon>
        <taxon>eudicotyledons</taxon>
        <taxon>Gunneridae</taxon>
        <taxon>Pentapetalae</taxon>
        <taxon>rosids</taxon>
        <taxon>malvids</taxon>
        <taxon>Brassicales</taxon>
        <taxon>Brassicaceae</taxon>
        <taxon>Brassiceae</taxon>
        <taxon>Brassica</taxon>
    </lineage>
</organism>
<keyword evidence="4" id="KW-1185">Reference proteome</keyword>
<dbReference type="EnsemblPlants" id="Bra033772.1">
    <property type="protein sequence ID" value="Bra033772.1-P"/>
    <property type="gene ID" value="Bra033772"/>
</dbReference>
<protein>
    <submittedName>
        <fullName evidence="3">Uncharacterized protein</fullName>
    </submittedName>
</protein>
<dbReference type="InParanoid" id="M4EY81"/>
<evidence type="ECO:0000256" key="2">
    <source>
        <dbReference type="SAM" id="Phobius"/>
    </source>
</evidence>
<feature type="transmembrane region" description="Helical" evidence="2">
    <location>
        <begin position="270"/>
        <end position="294"/>
    </location>
</feature>
<evidence type="ECO:0000313" key="3">
    <source>
        <dbReference type="EnsemblPlants" id="Bra033772.1-P"/>
    </source>
</evidence>
<dbReference type="Gramene" id="Bra033772.1">
    <property type="protein sequence ID" value="Bra033772.1-P"/>
    <property type="gene ID" value="Bra033772"/>
</dbReference>
<name>M4EY81_BRACM</name>
<keyword evidence="2" id="KW-0472">Membrane</keyword>
<feature type="transmembrane region" description="Helical" evidence="2">
    <location>
        <begin position="238"/>
        <end position="263"/>
    </location>
</feature>
<reference evidence="3 4" key="1">
    <citation type="journal article" date="2011" name="Nat. Genet.">
        <title>The genome of the mesopolyploid crop species Brassica rapa.</title>
        <authorList>
            <consortium name="Brassica rapa Genome Sequencing Project Consortium"/>
            <person name="Wang X."/>
            <person name="Wang H."/>
            <person name="Wang J."/>
            <person name="Sun R."/>
            <person name="Wu J."/>
            <person name="Liu S."/>
            <person name="Bai Y."/>
            <person name="Mun J.H."/>
            <person name="Bancroft I."/>
            <person name="Cheng F."/>
            <person name="Huang S."/>
            <person name="Li X."/>
            <person name="Hua W."/>
            <person name="Wang J."/>
            <person name="Wang X."/>
            <person name="Freeling M."/>
            <person name="Pires J.C."/>
            <person name="Paterson A.H."/>
            <person name="Chalhoub B."/>
            <person name="Wang B."/>
            <person name="Hayward A."/>
            <person name="Sharpe A.G."/>
            <person name="Park B.S."/>
            <person name="Weisshaar B."/>
            <person name="Liu B."/>
            <person name="Li B."/>
            <person name="Liu B."/>
            <person name="Tong C."/>
            <person name="Song C."/>
            <person name="Duran C."/>
            <person name="Peng C."/>
            <person name="Geng C."/>
            <person name="Koh C."/>
            <person name="Lin C."/>
            <person name="Edwards D."/>
            <person name="Mu D."/>
            <person name="Shen D."/>
            <person name="Soumpourou E."/>
            <person name="Li F."/>
            <person name="Fraser F."/>
            <person name="Conant G."/>
            <person name="Lassalle G."/>
            <person name="King G.J."/>
            <person name="Bonnema G."/>
            <person name="Tang H."/>
            <person name="Wang H."/>
            <person name="Belcram H."/>
            <person name="Zhou H."/>
            <person name="Hirakawa H."/>
            <person name="Abe H."/>
            <person name="Guo H."/>
            <person name="Wang H."/>
            <person name="Jin H."/>
            <person name="Parkin I.A."/>
            <person name="Batley J."/>
            <person name="Kim J.S."/>
            <person name="Just J."/>
            <person name="Li J."/>
            <person name="Xu J."/>
            <person name="Deng J."/>
            <person name="Kim J.A."/>
            <person name="Li J."/>
            <person name="Yu J."/>
            <person name="Meng J."/>
            <person name="Wang J."/>
            <person name="Min J."/>
            <person name="Poulain J."/>
            <person name="Wang J."/>
            <person name="Hatakeyama K."/>
            <person name="Wu K."/>
            <person name="Wang L."/>
            <person name="Fang L."/>
            <person name="Trick M."/>
            <person name="Links M.G."/>
            <person name="Zhao M."/>
            <person name="Jin M."/>
            <person name="Ramchiary N."/>
            <person name="Drou N."/>
            <person name="Berkman P.J."/>
            <person name="Cai Q."/>
            <person name="Huang Q."/>
            <person name="Li R."/>
            <person name="Tabata S."/>
            <person name="Cheng S."/>
            <person name="Zhang S."/>
            <person name="Zhang S."/>
            <person name="Huang S."/>
            <person name="Sato S."/>
            <person name="Sun S."/>
            <person name="Kwon S.J."/>
            <person name="Choi S.R."/>
            <person name="Lee T.H."/>
            <person name="Fan W."/>
            <person name="Zhao X."/>
            <person name="Tan X."/>
            <person name="Xu X."/>
            <person name="Wang Y."/>
            <person name="Qiu Y."/>
            <person name="Yin Y."/>
            <person name="Li Y."/>
            <person name="Du Y."/>
            <person name="Liao Y."/>
            <person name="Lim Y."/>
            <person name="Narusaka Y."/>
            <person name="Wang Y."/>
            <person name="Wang Z."/>
            <person name="Li Z."/>
            <person name="Wang Z."/>
            <person name="Xiong Z."/>
            <person name="Zhang Z."/>
        </authorList>
    </citation>
    <scope>NUCLEOTIDE SEQUENCE [LARGE SCALE GENOMIC DNA]</scope>
    <source>
        <strain evidence="3 4">cv. Chiifu-401-42</strain>
    </source>
</reference>
<keyword evidence="2" id="KW-0812">Transmembrane</keyword>
<reference evidence="3 4" key="2">
    <citation type="journal article" date="2018" name="Hortic Res">
        <title>Improved Brassica rapa reference genome by single-molecule sequencing and chromosome conformation capture technologies.</title>
        <authorList>
            <person name="Zhang L."/>
            <person name="Cai X."/>
            <person name="Wu J."/>
            <person name="Liu M."/>
            <person name="Grob S."/>
            <person name="Cheng F."/>
            <person name="Liang J."/>
            <person name="Cai C."/>
            <person name="Liu Z."/>
            <person name="Liu B."/>
            <person name="Wang F."/>
            <person name="Li S."/>
            <person name="Liu F."/>
            <person name="Li X."/>
            <person name="Cheng L."/>
            <person name="Yang W."/>
            <person name="Li M.H."/>
            <person name="Grossniklaus U."/>
            <person name="Zheng H."/>
            <person name="Wang X."/>
        </authorList>
    </citation>
    <scope>NUCLEOTIDE SEQUENCE [LARGE SCALE GENOMIC DNA]</scope>
    <source>
        <strain evidence="3 4">cv. Chiifu-401-42</strain>
    </source>
</reference>
<dbReference type="Proteomes" id="UP000011750">
    <property type="component" value="Chromosome A01"/>
</dbReference>
<dbReference type="AlphaFoldDB" id="M4EY81"/>
<dbReference type="HOGENOM" id="CLU_698987_0_0_1"/>
<feature type="transmembrane region" description="Helical" evidence="2">
    <location>
        <begin position="328"/>
        <end position="347"/>
    </location>
</feature>